<organism evidence="2 3">
    <name type="scientific">Desmophyllum pertusum</name>
    <dbReference type="NCBI Taxonomy" id="174260"/>
    <lineage>
        <taxon>Eukaryota</taxon>
        <taxon>Metazoa</taxon>
        <taxon>Cnidaria</taxon>
        <taxon>Anthozoa</taxon>
        <taxon>Hexacorallia</taxon>
        <taxon>Scleractinia</taxon>
        <taxon>Caryophylliina</taxon>
        <taxon>Caryophylliidae</taxon>
        <taxon>Desmophyllum</taxon>
    </lineage>
</organism>
<evidence type="ECO:0000256" key="1">
    <source>
        <dbReference type="SAM" id="MobiDB-lite"/>
    </source>
</evidence>
<name>A0A9X0CXF8_9CNID</name>
<evidence type="ECO:0000313" key="3">
    <source>
        <dbReference type="Proteomes" id="UP001163046"/>
    </source>
</evidence>
<sequence length="240" mass="27244">MRLPVAVRGSKTSVLKLFNVFKTHRDRPRSARSLFRLSQELIAATQAENAEQACPSDFLTLREEVFLHEYSRDTLRGDDGGPPTEAPDPPPTDTDRSAKELCTSTDEYRFERDSFQQEFAGINTAYEDKKIYTERQLDKALRGGHEHFDSIKENVTPRILTSCKTNALFKAFEVKKNLNDLPDRGGAERNEFQMLANSVDEFTAALINPLKSDDDSRSTFRSCLDSVMEKAIDTEQKKVL</sequence>
<accession>A0A9X0CXF8</accession>
<proteinExistence type="predicted"/>
<evidence type="ECO:0000313" key="2">
    <source>
        <dbReference type="EMBL" id="KAJ7377938.1"/>
    </source>
</evidence>
<reference evidence="2" key="1">
    <citation type="submission" date="2023-01" db="EMBL/GenBank/DDBJ databases">
        <title>Genome assembly of the deep-sea coral Lophelia pertusa.</title>
        <authorList>
            <person name="Herrera S."/>
            <person name="Cordes E."/>
        </authorList>
    </citation>
    <scope>NUCLEOTIDE SEQUENCE</scope>
    <source>
        <strain evidence="2">USNM1676648</strain>
        <tissue evidence="2">Polyp</tissue>
    </source>
</reference>
<dbReference type="AlphaFoldDB" id="A0A9X0CXF8"/>
<gene>
    <name evidence="2" type="ORF">OS493_025252</name>
</gene>
<feature type="region of interest" description="Disordered" evidence="1">
    <location>
        <begin position="73"/>
        <end position="98"/>
    </location>
</feature>
<comment type="caution">
    <text evidence="2">The sequence shown here is derived from an EMBL/GenBank/DDBJ whole genome shotgun (WGS) entry which is preliminary data.</text>
</comment>
<dbReference type="OrthoDB" id="5989263at2759"/>
<keyword evidence="3" id="KW-1185">Reference proteome</keyword>
<dbReference type="Proteomes" id="UP001163046">
    <property type="component" value="Unassembled WGS sequence"/>
</dbReference>
<protein>
    <submittedName>
        <fullName evidence="2">Uncharacterized protein</fullName>
    </submittedName>
</protein>
<dbReference type="EMBL" id="MU826370">
    <property type="protein sequence ID" value="KAJ7377938.1"/>
    <property type="molecule type" value="Genomic_DNA"/>
</dbReference>